<dbReference type="PRINTS" id="PR00081">
    <property type="entry name" value="GDHRDH"/>
</dbReference>
<comment type="similarity">
    <text evidence="1 3">Belongs to the short-chain dehydrogenases/reductases (SDR) family.</text>
</comment>
<evidence type="ECO:0000256" key="3">
    <source>
        <dbReference type="RuleBase" id="RU000363"/>
    </source>
</evidence>
<organism evidence="4 5">
    <name type="scientific">Pedobacter quisquiliarum</name>
    <dbReference type="NCBI Taxonomy" id="1834438"/>
    <lineage>
        <taxon>Bacteria</taxon>
        <taxon>Pseudomonadati</taxon>
        <taxon>Bacteroidota</taxon>
        <taxon>Sphingobacteriia</taxon>
        <taxon>Sphingobacteriales</taxon>
        <taxon>Sphingobacteriaceae</taxon>
        <taxon>Pedobacter</taxon>
    </lineage>
</organism>
<protein>
    <submittedName>
        <fullName evidence="4">Short-chain dehydrogenase</fullName>
    </submittedName>
</protein>
<sequence>MENNEKYALVTGGTDGIGIELARLFAQDKYNLILVARHQEALDEVARSFSAAHGIIVETIAKDLSLRESPFEIYDEVKQRGLQVDVLVNNAGQGAYGEFKDLDIDRELDIVQLNIGSYITLTSCFLQDMLQRGSGKILNVGSIAGEAPGPLQAVYHGTKAFVNTWSSSIWYELKDKNIHVSLLLPGATDTDFFNKADMNSSRMVQEMPLSDPAAVAKDGYDALMSGDDKVISGFRNKVQVGMANLQPDSMAAASMYKQQKPVDKEE</sequence>
<dbReference type="PIRSF" id="PIRSF000126">
    <property type="entry name" value="11-beta-HSD1"/>
    <property type="match status" value="1"/>
</dbReference>
<evidence type="ECO:0000313" key="4">
    <source>
        <dbReference type="EMBL" id="GGC67095.1"/>
    </source>
</evidence>
<keyword evidence="2" id="KW-0560">Oxidoreductase</keyword>
<dbReference type="EMBL" id="BMIL01000006">
    <property type="protein sequence ID" value="GGC67095.1"/>
    <property type="molecule type" value="Genomic_DNA"/>
</dbReference>
<name>A0A916UB01_9SPHI</name>
<dbReference type="InterPro" id="IPR036291">
    <property type="entry name" value="NAD(P)-bd_dom_sf"/>
</dbReference>
<reference evidence="4" key="1">
    <citation type="journal article" date="2014" name="Int. J. Syst. Evol. Microbiol.">
        <title>Complete genome sequence of Corynebacterium casei LMG S-19264T (=DSM 44701T), isolated from a smear-ripened cheese.</title>
        <authorList>
            <consortium name="US DOE Joint Genome Institute (JGI-PGF)"/>
            <person name="Walter F."/>
            <person name="Albersmeier A."/>
            <person name="Kalinowski J."/>
            <person name="Ruckert C."/>
        </authorList>
    </citation>
    <scope>NUCLEOTIDE SEQUENCE</scope>
    <source>
        <strain evidence="4">CGMCC 1.15343</strain>
    </source>
</reference>
<dbReference type="InterPro" id="IPR002347">
    <property type="entry name" value="SDR_fam"/>
</dbReference>
<reference evidence="4" key="2">
    <citation type="submission" date="2020-09" db="EMBL/GenBank/DDBJ databases">
        <authorList>
            <person name="Sun Q."/>
            <person name="Zhou Y."/>
        </authorList>
    </citation>
    <scope>NUCLEOTIDE SEQUENCE</scope>
    <source>
        <strain evidence="4">CGMCC 1.15343</strain>
    </source>
</reference>
<dbReference type="GO" id="GO:0016491">
    <property type="term" value="F:oxidoreductase activity"/>
    <property type="evidence" value="ECO:0007669"/>
    <property type="project" value="UniProtKB-KW"/>
</dbReference>
<evidence type="ECO:0000313" key="5">
    <source>
        <dbReference type="Proteomes" id="UP000651668"/>
    </source>
</evidence>
<comment type="caution">
    <text evidence="4">The sequence shown here is derived from an EMBL/GenBank/DDBJ whole genome shotgun (WGS) entry which is preliminary data.</text>
</comment>
<gene>
    <name evidence="4" type="primary">dltE</name>
    <name evidence="4" type="ORF">GCM10011387_20640</name>
</gene>
<evidence type="ECO:0000256" key="2">
    <source>
        <dbReference type="ARBA" id="ARBA00023002"/>
    </source>
</evidence>
<dbReference type="AlphaFoldDB" id="A0A916UB01"/>
<dbReference type="Gene3D" id="3.40.50.720">
    <property type="entry name" value="NAD(P)-binding Rossmann-like Domain"/>
    <property type="match status" value="1"/>
</dbReference>
<dbReference type="RefSeq" id="WP_188626817.1">
    <property type="nucleotide sequence ID" value="NZ_BMIL01000006.1"/>
</dbReference>
<dbReference type="PANTHER" id="PTHR43899:SF13">
    <property type="entry name" value="RH59310P"/>
    <property type="match status" value="1"/>
</dbReference>
<evidence type="ECO:0000256" key="1">
    <source>
        <dbReference type="ARBA" id="ARBA00006484"/>
    </source>
</evidence>
<dbReference type="Pfam" id="PF00106">
    <property type="entry name" value="adh_short"/>
    <property type="match status" value="1"/>
</dbReference>
<dbReference type="SUPFAM" id="SSF51735">
    <property type="entry name" value="NAD(P)-binding Rossmann-fold domains"/>
    <property type="match status" value="1"/>
</dbReference>
<dbReference type="InterPro" id="IPR051019">
    <property type="entry name" value="VLCFA-Steroid_DH"/>
</dbReference>
<dbReference type="PANTHER" id="PTHR43899">
    <property type="entry name" value="RH59310P"/>
    <property type="match status" value="1"/>
</dbReference>
<keyword evidence="5" id="KW-1185">Reference proteome</keyword>
<dbReference type="Proteomes" id="UP000651668">
    <property type="component" value="Unassembled WGS sequence"/>
</dbReference>
<proteinExistence type="inferred from homology"/>
<dbReference type="PRINTS" id="PR00080">
    <property type="entry name" value="SDRFAMILY"/>
</dbReference>
<accession>A0A916UB01</accession>